<dbReference type="AlphaFoldDB" id="A0A6M4IJA5"/>
<keyword evidence="5" id="KW-1185">Reference proteome</keyword>
<dbReference type="NCBIfam" id="NF006799">
    <property type="entry name" value="PRK09302.1"/>
    <property type="match status" value="1"/>
</dbReference>
<evidence type="ECO:0000313" key="5">
    <source>
        <dbReference type="Proteomes" id="UP000500938"/>
    </source>
</evidence>
<feature type="domain" description="KaiC" evidence="3">
    <location>
        <begin position="10"/>
        <end position="248"/>
    </location>
</feature>
<feature type="compositionally biased region" description="Low complexity" evidence="2">
    <location>
        <begin position="566"/>
        <end position="577"/>
    </location>
</feature>
<dbReference type="Proteomes" id="UP000500938">
    <property type="component" value="Chromosome"/>
</dbReference>
<feature type="coiled-coil region" evidence="1">
    <location>
        <begin position="495"/>
        <end position="522"/>
    </location>
</feature>
<gene>
    <name evidence="4" type="primary">kaiC</name>
    <name evidence="4" type="ORF">HKW67_00760</name>
</gene>
<dbReference type="InterPro" id="IPR027417">
    <property type="entry name" value="P-loop_NTPase"/>
</dbReference>
<dbReference type="SMART" id="SM00382">
    <property type="entry name" value="AAA"/>
    <property type="match status" value="2"/>
</dbReference>
<evidence type="ECO:0000256" key="1">
    <source>
        <dbReference type="SAM" id="Coils"/>
    </source>
</evidence>
<accession>A0A6M4IJA5</accession>
<dbReference type="Pfam" id="PF06745">
    <property type="entry name" value="ATPase"/>
    <property type="match status" value="2"/>
</dbReference>
<name>A0A6M4IJA5_9BACT</name>
<organism evidence="4 5">
    <name type="scientific">Gemmatimonas groenlandica</name>
    <dbReference type="NCBI Taxonomy" id="2732249"/>
    <lineage>
        <taxon>Bacteria</taxon>
        <taxon>Pseudomonadati</taxon>
        <taxon>Gemmatimonadota</taxon>
        <taxon>Gemmatimonadia</taxon>
        <taxon>Gemmatimonadales</taxon>
        <taxon>Gemmatimonadaceae</taxon>
        <taxon>Gemmatimonas</taxon>
    </lineage>
</organism>
<sequence>MTITPTLASPKILTGIRGFDEITRGGLPRGRTTLIMGGAGSGKTVFALQSLVNGVRESNESAIFVAFEESVAQIISNASAFGWDLPRLARKRLQFFDARLSPEIVKTGEFDLIGMLAILESIAQKSNAQRIVFDGLDVLLGLLDDPVAARREIYRIRDWLARTGLTGIITQKARPAAVDHSDSDLQFIVDCVVIVRHQVVEGSAFRNLRVMKYRGSGFAGDEFPITLTTAGLQLTNRGPVELRYDVSDERVSTGLPRLDHMLRGGYHRGSNILISGAPGTAKSTLAGLFTAAACERGERTMYVSFDEGAAQIVRNLQSVAIQLTPYLRSGLLKMYSTRTRGPNVEDQFGELRAMVRLHNPRCLVIDPLSALSSKLAHIASADAAQQFLDFLKVEGITVVNTSLLDGVNTDEATATGISTLADTWIHMSYLVQDGERNRALTIVKSRGTGHSNQVRELTLTDNGVTLTDVFVAHGKVLMGVARWQWEQEGIAARQRNEVASELKRLQLQLKQAEAAARLQVVQTEMEARSAEIALLARTMGEASDLLDTDRTALLEMRHADAEAMVTGPRARPATGPTARRKSISRKAP</sequence>
<dbReference type="GO" id="GO:0005524">
    <property type="term" value="F:ATP binding"/>
    <property type="evidence" value="ECO:0007669"/>
    <property type="project" value="InterPro"/>
</dbReference>
<proteinExistence type="predicted"/>
<evidence type="ECO:0000259" key="3">
    <source>
        <dbReference type="PROSITE" id="PS51146"/>
    </source>
</evidence>
<feature type="region of interest" description="Disordered" evidence="2">
    <location>
        <begin position="565"/>
        <end position="588"/>
    </location>
</feature>
<evidence type="ECO:0000313" key="4">
    <source>
        <dbReference type="EMBL" id="QJR34145.1"/>
    </source>
</evidence>
<dbReference type="RefSeq" id="WP_171223571.1">
    <property type="nucleotide sequence ID" value="NZ_CP053085.1"/>
</dbReference>
<dbReference type="SUPFAM" id="SSF52540">
    <property type="entry name" value="P-loop containing nucleoside triphosphate hydrolases"/>
    <property type="match status" value="2"/>
</dbReference>
<feature type="domain" description="KaiC" evidence="3">
    <location>
        <begin position="249"/>
        <end position="480"/>
    </location>
</feature>
<dbReference type="InterPro" id="IPR014774">
    <property type="entry name" value="KaiC-like_dom"/>
</dbReference>
<dbReference type="PANTHER" id="PTHR42926">
    <property type="match status" value="1"/>
</dbReference>
<dbReference type="PROSITE" id="PS51146">
    <property type="entry name" value="KAIC"/>
    <property type="match status" value="2"/>
</dbReference>
<dbReference type="KEGG" id="ggr:HKW67_00760"/>
<dbReference type="InterPro" id="IPR051347">
    <property type="entry name" value="Circadian_clock_KaiC-rel"/>
</dbReference>
<protein>
    <submittedName>
        <fullName evidence="4">Circadian clock protein KaiC</fullName>
    </submittedName>
</protein>
<dbReference type="Gene3D" id="3.40.50.300">
    <property type="entry name" value="P-loop containing nucleotide triphosphate hydrolases"/>
    <property type="match status" value="2"/>
</dbReference>
<keyword evidence="1" id="KW-0175">Coiled coil</keyword>
<feature type="compositionally biased region" description="Basic residues" evidence="2">
    <location>
        <begin position="578"/>
        <end position="588"/>
    </location>
</feature>
<dbReference type="InterPro" id="IPR010624">
    <property type="entry name" value="KaiC_dom"/>
</dbReference>
<dbReference type="EMBL" id="CP053085">
    <property type="protein sequence ID" value="QJR34145.1"/>
    <property type="molecule type" value="Genomic_DNA"/>
</dbReference>
<dbReference type="InterPro" id="IPR003593">
    <property type="entry name" value="AAA+_ATPase"/>
</dbReference>
<evidence type="ECO:0000256" key="2">
    <source>
        <dbReference type="SAM" id="MobiDB-lite"/>
    </source>
</evidence>
<dbReference type="PANTHER" id="PTHR42926:SF1">
    <property type="entry name" value="CIRCADIAN CLOCK OSCILLATOR PROTEIN KAIC 1"/>
    <property type="match status" value="1"/>
</dbReference>
<reference evidence="4 5" key="1">
    <citation type="submission" date="2020-05" db="EMBL/GenBank/DDBJ databases">
        <title>Complete genome sequence of Gemmatimonas greenlandica TET16.</title>
        <authorList>
            <person name="Zeng Y."/>
        </authorList>
    </citation>
    <scope>NUCLEOTIDE SEQUENCE [LARGE SCALE GENOMIC DNA]</scope>
    <source>
        <strain evidence="4 5">TET16</strain>
    </source>
</reference>
<dbReference type="PRINTS" id="PR01874">
    <property type="entry name" value="DNAREPAIRADA"/>
</dbReference>